<dbReference type="Pfam" id="PF01370">
    <property type="entry name" value="Epimerase"/>
    <property type="match status" value="1"/>
</dbReference>
<keyword evidence="3" id="KW-1185">Reference proteome</keyword>
<protein>
    <submittedName>
        <fullName evidence="2">Epimerase</fullName>
    </submittedName>
</protein>
<evidence type="ECO:0000259" key="1">
    <source>
        <dbReference type="Pfam" id="PF01370"/>
    </source>
</evidence>
<dbReference type="Proteomes" id="UP000050956">
    <property type="component" value="Unassembled WGS sequence"/>
</dbReference>
<evidence type="ECO:0000313" key="2">
    <source>
        <dbReference type="EMBL" id="KRG78002.1"/>
    </source>
</evidence>
<dbReference type="InterPro" id="IPR050177">
    <property type="entry name" value="Lipid_A_modif_metabolic_enz"/>
</dbReference>
<dbReference type="InterPro" id="IPR001509">
    <property type="entry name" value="Epimerase_deHydtase"/>
</dbReference>
<evidence type="ECO:0000313" key="3">
    <source>
        <dbReference type="Proteomes" id="UP000050956"/>
    </source>
</evidence>
<dbReference type="PATRIC" id="fig|336566.3.peg.598"/>
<dbReference type="EMBL" id="LDJM01000014">
    <property type="protein sequence ID" value="KRG78002.1"/>
    <property type="molecule type" value="Genomic_DNA"/>
</dbReference>
<accession>A0A0R0DGZ3</accession>
<dbReference type="OrthoDB" id="9801056at2"/>
<reference evidence="2 3" key="1">
    <citation type="submission" date="2015-05" db="EMBL/GenBank/DDBJ databases">
        <title>Genome sequencing and analysis of members of genus Stenotrophomonas.</title>
        <authorList>
            <person name="Patil P.P."/>
            <person name="Midha S."/>
            <person name="Patil P.B."/>
        </authorList>
    </citation>
    <scope>NUCLEOTIDE SEQUENCE [LARGE SCALE GENOMIC DNA]</scope>
    <source>
        <strain evidence="2 3">DSM 24757</strain>
    </source>
</reference>
<dbReference type="STRING" id="336566.ABB30_06280"/>
<dbReference type="PANTHER" id="PTHR43245">
    <property type="entry name" value="BIFUNCTIONAL POLYMYXIN RESISTANCE PROTEIN ARNA"/>
    <property type="match status" value="1"/>
</dbReference>
<name>A0A0R0DGZ3_9GAMM</name>
<gene>
    <name evidence="2" type="ORF">ABB30_06280</name>
</gene>
<proteinExistence type="predicted"/>
<dbReference type="Gene3D" id="3.40.50.720">
    <property type="entry name" value="NAD(P)-binding Rossmann-like Domain"/>
    <property type="match status" value="1"/>
</dbReference>
<dbReference type="InterPro" id="IPR036291">
    <property type="entry name" value="NAD(P)-bd_dom_sf"/>
</dbReference>
<organism evidence="2 3">
    <name type="scientific">Stenotrophomonas ginsengisoli</name>
    <dbReference type="NCBI Taxonomy" id="336566"/>
    <lineage>
        <taxon>Bacteria</taxon>
        <taxon>Pseudomonadati</taxon>
        <taxon>Pseudomonadota</taxon>
        <taxon>Gammaproteobacteria</taxon>
        <taxon>Lysobacterales</taxon>
        <taxon>Lysobacteraceae</taxon>
        <taxon>Stenotrophomonas</taxon>
    </lineage>
</organism>
<comment type="caution">
    <text evidence="2">The sequence shown here is derived from an EMBL/GenBank/DDBJ whole genome shotgun (WGS) entry which is preliminary data.</text>
</comment>
<feature type="domain" description="NAD-dependent epimerase/dehydratase" evidence="1">
    <location>
        <begin position="4"/>
        <end position="162"/>
    </location>
</feature>
<dbReference type="AlphaFoldDB" id="A0A0R0DGZ3"/>
<dbReference type="PANTHER" id="PTHR43245:SF54">
    <property type="entry name" value="BLL0593 PROTEIN"/>
    <property type="match status" value="1"/>
</dbReference>
<sequence length="297" mass="32583">MKLLLTGSAGRIGRAIHAAAIAQHSVRGLDRSPFSTTTLIGDVADPELLKRALDGVDAVIHTASLHAPHVGLASEAEFERVNVQGVQTLLALARQAGVQRIVYTSTTALYGAAVDGGRCCWIDEGVRPQPTTIYHRSKLAAEQVLAEHADTTLQVRVVRMSRCFPEPVDRMALYRLHRGIDVRDVADAHLAALVADGANFQCCIASGHTPFQTEDLAELWGAPQAVLARRCPSLQAEFQARGWPLPVRIDRVYDASAAWQQWGWRSRHGYQEVLEQAARRSLEVLPLQTDFADRTTE</sequence>
<dbReference type="SUPFAM" id="SSF51735">
    <property type="entry name" value="NAD(P)-binding Rossmann-fold domains"/>
    <property type="match status" value="1"/>
</dbReference>